<dbReference type="Pfam" id="PF08281">
    <property type="entry name" value="Sigma70_r4_2"/>
    <property type="match status" value="1"/>
</dbReference>
<evidence type="ECO:0000313" key="7">
    <source>
        <dbReference type="EMBL" id="TCP23931.1"/>
    </source>
</evidence>
<comment type="similarity">
    <text evidence="1">Belongs to the sigma-70 factor family. ECF subfamily.</text>
</comment>
<keyword evidence="8" id="KW-1185">Reference proteome</keyword>
<dbReference type="InterPro" id="IPR007627">
    <property type="entry name" value="RNA_pol_sigma70_r2"/>
</dbReference>
<sequence length="201" mass="23478">MYEGNYFALYGYETDFQKNTLLFNKKKLSLLSMKHEESICKPKVFEDIFDNHSEGLRNYLYYKSGDMHLAEDLVQESFVKLWNSCAKVTVAKAKSFLFTVASNLFLNVVAHKKVVLNHQKQTPKQYTKETPEFILEEKEFMDKLQNAIADLSEKQREVFLLNRIDKKTYTEISEIVGISVKAVEKRMSLALKSLREKIELL</sequence>
<dbReference type="GO" id="GO:0006352">
    <property type="term" value="P:DNA-templated transcription initiation"/>
    <property type="evidence" value="ECO:0007669"/>
    <property type="project" value="InterPro"/>
</dbReference>
<dbReference type="InterPro" id="IPR039425">
    <property type="entry name" value="RNA_pol_sigma-70-like"/>
</dbReference>
<feature type="domain" description="RNA polymerase sigma factor 70 region 4 type 2" evidence="6">
    <location>
        <begin position="142"/>
        <end position="194"/>
    </location>
</feature>
<reference evidence="7 8" key="1">
    <citation type="submission" date="2019-03" db="EMBL/GenBank/DDBJ databases">
        <title>Genomic Encyclopedia of Type Strains, Phase IV (KMG-IV): sequencing the most valuable type-strain genomes for metagenomic binning, comparative biology and taxonomic classification.</title>
        <authorList>
            <person name="Goeker M."/>
        </authorList>
    </citation>
    <scope>NUCLEOTIDE SEQUENCE [LARGE SCALE GENOMIC DNA]</scope>
    <source>
        <strain evidence="7 8">DSM 14836</strain>
    </source>
</reference>
<evidence type="ECO:0000313" key="8">
    <source>
        <dbReference type="Proteomes" id="UP000294564"/>
    </source>
</evidence>
<protein>
    <submittedName>
        <fullName evidence="7">RNA polymerase sigma-70 factor (ECF subfamily)</fullName>
    </submittedName>
</protein>
<comment type="caution">
    <text evidence="7">The sequence shown here is derived from an EMBL/GenBank/DDBJ whole genome shotgun (WGS) entry which is preliminary data.</text>
</comment>
<evidence type="ECO:0000256" key="1">
    <source>
        <dbReference type="ARBA" id="ARBA00010641"/>
    </source>
</evidence>
<organism evidence="7 8">
    <name type="scientific">Tenacibaculum skagerrakense</name>
    <dbReference type="NCBI Taxonomy" id="186571"/>
    <lineage>
        <taxon>Bacteria</taxon>
        <taxon>Pseudomonadati</taxon>
        <taxon>Bacteroidota</taxon>
        <taxon>Flavobacteriia</taxon>
        <taxon>Flavobacteriales</taxon>
        <taxon>Flavobacteriaceae</taxon>
        <taxon>Tenacibaculum</taxon>
    </lineage>
</organism>
<dbReference type="InterPro" id="IPR013325">
    <property type="entry name" value="RNA_pol_sigma_r2"/>
</dbReference>
<dbReference type="InterPro" id="IPR036388">
    <property type="entry name" value="WH-like_DNA-bd_sf"/>
</dbReference>
<proteinExistence type="inferred from homology"/>
<dbReference type="InterPro" id="IPR013324">
    <property type="entry name" value="RNA_pol_sigma_r3/r4-like"/>
</dbReference>
<dbReference type="SUPFAM" id="SSF88659">
    <property type="entry name" value="Sigma3 and sigma4 domains of RNA polymerase sigma factors"/>
    <property type="match status" value="1"/>
</dbReference>
<evidence type="ECO:0000259" key="6">
    <source>
        <dbReference type="Pfam" id="PF08281"/>
    </source>
</evidence>
<dbReference type="Proteomes" id="UP000294564">
    <property type="component" value="Unassembled WGS sequence"/>
</dbReference>
<name>A0A4R2NR40_9FLAO</name>
<feature type="domain" description="RNA polymerase sigma-70 region 2" evidence="5">
    <location>
        <begin position="49"/>
        <end position="109"/>
    </location>
</feature>
<keyword evidence="3" id="KW-0731">Sigma factor</keyword>
<dbReference type="Gene3D" id="1.10.1740.10">
    <property type="match status" value="1"/>
</dbReference>
<dbReference type="EMBL" id="SLXM01000007">
    <property type="protein sequence ID" value="TCP23931.1"/>
    <property type="molecule type" value="Genomic_DNA"/>
</dbReference>
<keyword evidence="4" id="KW-0804">Transcription</keyword>
<dbReference type="Pfam" id="PF04542">
    <property type="entry name" value="Sigma70_r2"/>
    <property type="match status" value="1"/>
</dbReference>
<dbReference type="SUPFAM" id="SSF88946">
    <property type="entry name" value="Sigma2 domain of RNA polymerase sigma factors"/>
    <property type="match status" value="1"/>
</dbReference>
<dbReference type="PANTHER" id="PTHR43133">
    <property type="entry name" value="RNA POLYMERASE ECF-TYPE SIGMA FACTO"/>
    <property type="match status" value="1"/>
</dbReference>
<keyword evidence="2" id="KW-0805">Transcription regulation</keyword>
<dbReference type="AlphaFoldDB" id="A0A4R2NR40"/>
<evidence type="ECO:0000256" key="3">
    <source>
        <dbReference type="ARBA" id="ARBA00023082"/>
    </source>
</evidence>
<dbReference type="InterPro" id="IPR014284">
    <property type="entry name" value="RNA_pol_sigma-70_dom"/>
</dbReference>
<gene>
    <name evidence="7" type="ORF">EV195_10796</name>
</gene>
<dbReference type="GO" id="GO:0016987">
    <property type="term" value="F:sigma factor activity"/>
    <property type="evidence" value="ECO:0007669"/>
    <property type="project" value="UniProtKB-KW"/>
</dbReference>
<accession>A0A4R2NR40</accession>
<evidence type="ECO:0000256" key="4">
    <source>
        <dbReference type="ARBA" id="ARBA00023163"/>
    </source>
</evidence>
<dbReference type="GO" id="GO:0003677">
    <property type="term" value="F:DNA binding"/>
    <property type="evidence" value="ECO:0007669"/>
    <property type="project" value="InterPro"/>
</dbReference>
<evidence type="ECO:0000259" key="5">
    <source>
        <dbReference type="Pfam" id="PF04542"/>
    </source>
</evidence>
<dbReference type="NCBIfam" id="TIGR02937">
    <property type="entry name" value="sigma70-ECF"/>
    <property type="match status" value="1"/>
</dbReference>
<dbReference type="CDD" id="cd06171">
    <property type="entry name" value="Sigma70_r4"/>
    <property type="match status" value="1"/>
</dbReference>
<evidence type="ECO:0000256" key="2">
    <source>
        <dbReference type="ARBA" id="ARBA00023015"/>
    </source>
</evidence>
<dbReference type="Gene3D" id="1.10.10.10">
    <property type="entry name" value="Winged helix-like DNA-binding domain superfamily/Winged helix DNA-binding domain"/>
    <property type="match status" value="1"/>
</dbReference>
<dbReference type="InterPro" id="IPR013249">
    <property type="entry name" value="RNA_pol_sigma70_r4_t2"/>
</dbReference>
<dbReference type="PANTHER" id="PTHR43133:SF46">
    <property type="entry name" value="RNA POLYMERASE SIGMA-70 FACTOR ECF SUBFAMILY"/>
    <property type="match status" value="1"/>
</dbReference>